<dbReference type="EMBL" id="JANUGX010000029">
    <property type="protein sequence ID" value="MCS0591644.1"/>
    <property type="molecule type" value="Genomic_DNA"/>
</dbReference>
<gene>
    <name evidence="1" type="ORF">NX782_20845</name>
</gene>
<dbReference type="Proteomes" id="UP001205560">
    <property type="component" value="Unassembled WGS sequence"/>
</dbReference>
<sequence length="459" mass="50962">MTDEFENALAWFCSAPGDWIESGRKNLAAGAEWVWEVLQGDFNDSASTAQVVTGTIISMIPFVDQICDVRDLVANCKSIKHEPDNTWRWVALVLSLIGLFPGLGSLFKGCFKVAFASMRKVGTASGVTPRLALHADEAVAQLNRFLERPEIVKSLKALKWDNPYKVLAANLRTLAAKVNTGALLRAFNEAQNAAESLLNLVKRWGGSSLAAKADELIAMISGVHRKADRKLAEAVKPVQDFLNQLARRLDIEADVAHRAYLDTVNSHAFKKLAEAEEVAAFGKAKPGWVDTTGKETYQALRKAPSAQPGWPSIKDYHTFHTMHPVTIPPNNKLYRIIDPKSKDNSICWMSESEFKKLKSKDDWRRKFAVWANWNSNGEFITYTVPSGSGLNVWEGITASQRLKNTNYVLEGGAIQIVVDPTHMEKVHISPRQKTGWGYDDLGTDNDLVGVPVQMNNWAE</sequence>
<accession>A0ABT2ABU0</accession>
<reference evidence="1 2" key="1">
    <citation type="submission" date="2022-08" db="EMBL/GenBank/DDBJ databases">
        <title>Reclassification of Massilia species as members of the genera Telluria, Duganella, Pseudoduganella, Mokoshia gen. nov. and Zemynaea gen. nov. using orthogonal and non-orthogonal genome-based approaches.</title>
        <authorList>
            <person name="Bowman J.P."/>
        </authorList>
    </citation>
    <scope>NUCLEOTIDE SEQUENCE [LARGE SCALE GENOMIC DNA]</scope>
    <source>
        <strain evidence="1 2">LMG 28164</strain>
    </source>
</reference>
<evidence type="ECO:0000313" key="1">
    <source>
        <dbReference type="EMBL" id="MCS0591644.1"/>
    </source>
</evidence>
<dbReference type="CDD" id="cd20746">
    <property type="entry name" value="FIX_Ntox15_NUC_DUF4112_RhsA-like"/>
    <property type="match status" value="1"/>
</dbReference>
<name>A0ABT2ABU0_9BURK</name>
<organism evidence="1 2">
    <name type="scientific">Massilia norwichensis</name>
    <dbReference type="NCBI Taxonomy" id="1442366"/>
    <lineage>
        <taxon>Bacteria</taxon>
        <taxon>Pseudomonadati</taxon>
        <taxon>Pseudomonadota</taxon>
        <taxon>Betaproteobacteria</taxon>
        <taxon>Burkholderiales</taxon>
        <taxon>Oxalobacteraceae</taxon>
        <taxon>Telluria group</taxon>
        <taxon>Massilia</taxon>
    </lineage>
</organism>
<dbReference type="InterPro" id="IPR049802">
    <property type="entry name" value="RhsC-like_FIX"/>
</dbReference>
<dbReference type="RefSeq" id="WP_258847413.1">
    <property type="nucleotide sequence ID" value="NZ_JANUGX010000029.1"/>
</dbReference>
<proteinExistence type="predicted"/>
<evidence type="ECO:0000313" key="2">
    <source>
        <dbReference type="Proteomes" id="UP001205560"/>
    </source>
</evidence>
<comment type="caution">
    <text evidence="1">The sequence shown here is derived from an EMBL/GenBank/DDBJ whole genome shotgun (WGS) entry which is preliminary data.</text>
</comment>
<protein>
    <submittedName>
        <fullName evidence="1">Uncharacterized protein</fullName>
    </submittedName>
</protein>
<keyword evidence="2" id="KW-1185">Reference proteome</keyword>